<dbReference type="Pfam" id="PF11233">
    <property type="entry name" value="DUF3035"/>
    <property type="match status" value="1"/>
</dbReference>
<dbReference type="PROSITE" id="PS51257">
    <property type="entry name" value="PROKAR_LIPOPROTEIN"/>
    <property type="match status" value="1"/>
</dbReference>
<dbReference type="AlphaFoldDB" id="A0A251WYX9"/>
<dbReference type="Proteomes" id="UP000194664">
    <property type="component" value="Unassembled WGS sequence"/>
</dbReference>
<name>A0A251WYX9_9RHOB</name>
<sequence length="165" mass="17627">MRGFFIALPAVLALVACSGGERTLHNSRALGDSPDEFRVSPSKTLEIPDSMAFLPAPTPGGVNRADATPLVDAIAALGGTYGAGVTGDAALMAEVSRYGYDPEVRAELAEADADFRRRKTGLSWFRIFRNDRYFAAYRGQALDAYAELERFRSVGVAVPSAPPAN</sequence>
<dbReference type="InterPro" id="IPR021395">
    <property type="entry name" value="DUF3035"/>
</dbReference>
<accession>A0A251WYX9</accession>
<evidence type="ECO:0000313" key="1">
    <source>
        <dbReference type="EMBL" id="OUD09511.1"/>
    </source>
</evidence>
<reference evidence="1 2" key="1">
    <citation type="submission" date="2016-12" db="EMBL/GenBank/DDBJ databases">
        <title>The draft genome sequence of HSLHS2.</title>
        <authorList>
            <person name="Hu D."/>
            <person name="Wang L."/>
            <person name="Shao Z."/>
        </authorList>
    </citation>
    <scope>NUCLEOTIDE SEQUENCE [LARGE SCALE GENOMIC DNA]</scope>
    <source>
        <strain evidence="1">MCCC 1A06712</strain>
    </source>
</reference>
<keyword evidence="2" id="KW-1185">Reference proteome</keyword>
<dbReference type="RefSeq" id="WP_086450856.1">
    <property type="nucleotide sequence ID" value="NZ_MSPP01000002.1"/>
</dbReference>
<organism evidence="1 2">
    <name type="scientific">Marivivens niveibacter</name>
    <dbReference type="NCBI Taxonomy" id="1930667"/>
    <lineage>
        <taxon>Bacteria</taxon>
        <taxon>Pseudomonadati</taxon>
        <taxon>Pseudomonadota</taxon>
        <taxon>Alphaproteobacteria</taxon>
        <taxon>Rhodobacterales</taxon>
        <taxon>Paracoccaceae</taxon>
        <taxon>Marivivens group</taxon>
        <taxon>Marivivens</taxon>
    </lineage>
</organism>
<dbReference type="EMBL" id="MSPP01000002">
    <property type="protein sequence ID" value="OUD09511.1"/>
    <property type="molecule type" value="Genomic_DNA"/>
</dbReference>
<comment type="caution">
    <text evidence="1">The sequence shown here is derived from an EMBL/GenBank/DDBJ whole genome shotgun (WGS) entry which is preliminary data.</text>
</comment>
<proteinExistence type="predicted"/>
<gene>
    <name evidence="1" type="ORF">BVC71_06580</name>
</gene>
<evidence type="ECO:0000313" key="2">
    <source>
        <dbReference type="Proteomes" id="UP000194664"/>
    </source>
</evidence>
<evidence type="ECO:0008006" key="3">
    <source>
        <dbReference type="Google" id="ProtNLM"/>
    </source>
</evidence>
<protein>
    <recommendedName>
        <fullName evidence="3">Pyruvate/2-oxoglutarate dehydrogenase complex, dihydrolipoamide acyltransferase (E2) component</fullName>
    </recommendedName>
</protein>
<dbReference type="OrthoDB" id="7876689at2"/>